<evidence type="ECO:0000256" key="4">
    <source>
        <dbReference type="ARBA" id="ARBA00022448"/>
    </source>
</evidence>
<evidence type="ECO:0000256" key="6">
    <source>
        <dbReference type="ARBA" id="ARBA00022475"/>
    </source>
</evidence>
<dbReference type="RefSeq" id="WP_354602399.1">
    <property type="nucleotide sequence ID" value="NZ_JBEWZI010000024.1"/>
</dbReference>
<evidence type="ECO:0000256" key="10">
    <source>
        <dbReference type="ARBA" id="ARBA00023136"/>
    </source>
</evidence>
<accession>A0ABV2TPT9</accession>
<dbReference type="InterPro" id="IPR000412">
    <property type="entry name" value="ABC_2_transport"/>
</dbReference>
<keyword evidence="4 12" id="KW-0813">Transport</keyword>
<proteinExistence type="inferred from homology"/>
<reference evidence="14 15" key="1">
    <citation type="submission" date="2024-07" db="EMBL/GenBank/DDBJ databases">
        <title>Uliginosibacterium flavum JJ3220;KACC:17644.</title>
        <authorList>
            <person name="Kim M.K."/>
        </authorList>
    </citation>
    <scope>NUCLEOTIDE SEQUENCE [LARGE SCALE GENOMIC DNA]</scope>
    <source>
        <strain evidence="14 15">KACC:17644</strain>
    </source>
</reference>
<dbReference type="InterPro" id="IPR047817">
    <property type="entry name" value="ABC2_TM_bact-type"/>
</dbReference>
<dbReference type="InterPro" id="IPR005981">
    <property type="entry name" value="ABC_transptNodJ"/>
</dbReference>
<feature type="transmembrane region" description="Helical" evidence="12">
    <location>
        <begin position="203"/>
        <end position="221"/>
    </location>
</feature>
<keyword evidence="10 12" id="KW-0472">Membrane</keyword>
<comment type="similarity">
    <text evidence="2">Belongs to the ABC-2 integral membrane protein family. Lipooligosaccharide exporter (TC 3.A.1.102) subfamily.</text>
</comment>
<dbReference type="InterPro" id="IPR013525">
    <property type="entry name" value="ABC2_TM"/>
</dbReference>
<dbReference type="EMBL" id="JBEWZI010000024">
    <property type="protein sequence ID" value="MET7015941.1"/>
    <property type="molecule type" value="Genomic_DNA"/>
</dbReference>
<keyword evidence="5" id="KW-0536">Nodulation</keyword>
<dbReference type="PANTHER" id="PTHR43229">
    <property type="entry name" value="NODULATION PROTEIN J"/>
    <property type="match status" value="1"/>
</dbReference>
<keyword evidence="8 12" id="KW-0812">Transmembrane</keyword>
<dbReference type="PANTHER" id="PTHR43229:SF2">
    <property type="entry name" value="NODULATION PROTEIN J"/>
    <property type="match status" value="1"/>
</dbReference>
<dbReference type="PIRSF" id="PIRSF006648">
    <property type="entry name" value="DrrB"/>
    <property type="match status" value="1"/>
</dbReference>
<feature type="transmembrane region" description="Helical" evidence="12">
    <location>
        <begin position="177"/>
        <end position="196"/>
    </location>
</feature>
<evidence type="ECO:0000256" key="2">
    <source>
        <dbReference type="ARBA" id="ARBA00008394"/>
    </source>
</evidence>
<evidence type="ECO:0000256" key="1">
    <source>
        <dbReference type="ARBA" id="ARBA00004429"/>
    </source>
</evidence>
<evidence type="ECO:0000256" key="9">
    <source>
        <dbReference type="ARBA" id="ARBA00022989"/>
    </source>
</evidence>
<keyword evidence="6 12" id="KW-1003">Cell membrane</keyword>
<evidence type="ECO:0000256" key="5">
    <source>
        <dbReference type="ARBA" id="ARBA00022458"/>
    </source>
</evidence>
<feature type="transmembrane region" description="Helical" evidence="12">
    <location>
        <begin position="117"/>
        <end position="140"/>
    </location>
</feature>
<gene>
    <name evidence="14" type="ORF">ABXR19_17260</name>
</gene>
<evidence type="ECO:0000313" key="15">
    <source>
        <dbReference type="Proteomes" id="UP001549691"/>
    </source>
</evidence>
<feature type="transmembrane region" description="Helical" evidence="12">
    <location>
        <begin position="64"/>
        <end position="83"/>
    </location>
</feature>
<evidence type="ECO:0000256" key="12">
    <source>
        <dbReference type="RuleBase" id="RU361157"/>
    </source>
</evidence>
<evidence type="ECO:0000256" key="11">
    <source>
        <dbReference type="ARBA" id="ARBA00025119"/>
    </source>
</evidence>
<protein>
    <recommendedName>
        <fullName evidence="12">Transport permease protein</fullName>
    </recommendedName>
</protein>
<feature type="transmembrane region" description="Helical" evidence="12">
    <location>
        <begin position="233"/>
        <end position="255"/>
    </location>
</feature>
<keyword evidence="7" id="KW-0997">Cell inner membrane</keyword>
<dbReference type="PRINTS" id="PR00164">
    <property type="entry name" value="ABC2TRNSPORT"/>
</dbReference>
<evidence type="ECO:0000256" key="8">
    <source>
        <dbReference type="ARBA" id="ARBA00022692"/>
    </source>
</evidence>
<comment type="caution">
    <text evidence="14">The sequence shown here is derived from an EMBL/GenBank/DDBJ whole genome shotgun (WGS) entry which is preliminary data.</text>
</comment>
<evidence type="ECO:0000256" key="7">
    <source>
        <dbReference type="ARBA" id="ARBA00022519"/>
    </source>
</evidence>
<evidence type="ECO:0000259" key="13">
    <source>
        <dbReference type="PROSITE" id="PS51012"/>
    </source>
</evidence>
<dbReference type="NCBIfam" id="TIGR01291">
    <property type="entry name" value="nodJ"/>
    <property type="match status" value="1"/>
</dbReference>
<evidence type="ECO:0000313" key="14">
    <source>
        <dbReference type="EMBL" id="MET7015941.1"/>
    </source>
</evidence>
<keyword evidence="9 12" id="KW-1133">Transmembrane helix</keyword>
<sequence>MSKLFVSLDLSPSRAFAVWQRNLKVWSRLAIPSLLGNLADPLIYLLGLGLGLGALLPQVQGVTYISFLATGTVAFSTMNAATFEALYSGFARAHQQKTWEAIMNAPLSLDDVLIGEVLWAATKSLFSGAAILLVITVFGLASWQHALMALPLVLLTGLCFAGIGFIATSLAPGYDFFMYWFTLFISPMAMLCGVFFPLEQLPSFVQGAALVLPLGHAIGAIRPLLLHGELAGVWLHVLVLLAYALSGVAIARVLMRRRLLR</sequence>
<evidence type="ECO:0000256" key="3">
    <source>
        <dbReference type="ARBA" id="ARBA00011350"/>
    </source>
</evidence>
<dbReference type="PROSITE" id="PS51012">
    <property type="entry name" value="ABC_TM2"/>
    <property type="match status" value="1"/>
</dbReference>
<dbReference type="Proteomes" id="UP001549691">
    <property type="component" value="Unassembled WGS sequence"/>
</dbReference>
<organism evidence="14 15">
    <name type="scientific">Uliginosibacterium flavum</name>
    <dbReference type="NCBI Taxonomy" id="1396831"/>
    <lineage>
        <taxon>Bacteria</taxon>
        <taxon>Pseudomonadati</taxon>
        <taxon>Pseudomonadota</taxon>
        <taxon>Betaproteobacteria</taxon>
        <taxon>Rhodocyclales</taxon>
        <taxon>Zoogloeaceae</taxon>
        <taxon>Uliginosibacterium</taxon>
    </lineage>
</organism>
<feature type="domain" description="ABC transmembrane type-2" evidence="13">
    <location>
        <begin position="32"/>
        <end position="258"/>
    </location>
</feature>
<comment type="subunit">
    <text evidence="3">The complex is composed of two ATP-binding proteins (NodI) and two transmembrane proteins (NodJ).</text>
</comment>
<feature type="transmembrane region" description="Helical" evidence="12">
    <location>
        <begin position="41"/>
        <end position="57"/>
    </location>
</feature>
<keyword evidence="15" id="KW-1185">Reference proteome</keyword>
<dbReference type="Pfam" id="PF01061">
    <property type="entry name" value="ABC2_membrane"/>
    <property type="match status" value="1"/>
</dbReference>
<comment type="function">
    <text evidence="11">Part of the ABC transporter complex NodIJ involved in the export of the nodulation factors (Nod factors), the bacterial signal molecules that induce symbiosis and subsequent nodulation induction. Nod factors are LCO (lipo-chitin oligosaccharide), a modified beta-1,4-linked N-acetylglucosamine oligosaccharide. This subunit encodes the transporter.</text>
</comment>
<comment type="subcellular location">
    <subcellularLocation>
        <location evidence="1 12">Cell inner membrane</location>
        <topology evidence="1 12">Multi-pass membrane protein</topology>
    </subcellularLocation>
</comment>
<dbReference type="InterPro" id="IPR051784">
    <property type="entry name" value="Nod_factor_ABC_transporter"/>
</dbReference>
<name>A0ABV2TPT9_9RHOO</name>
<feature type="transmembrane region" description="Helical" evidence="12">
    <location>
        <begin position="152"/>
        <end position="171"/>
    </location>
</feature>